<gene>
    <name evidence="2" type="ORF">POM88_020802</name>
</gene>
<dbReference type="AlphaFoldDB" id="A0AAD8IEL9"/>
<proteinExistence type="predicted"/>
<evidence type="ECO:0000256" key="1">
    <source>
        <dbReference type="SAM" id="MobiDB-lite"/>
    </source>
</evidence>
<dbReference type="PANTHER" id="PTHR47718">
    <property type="entry name" value="OS01G0519700 PROTEIN"/>
    <property type="match status" value="1"/>
</dbReference>
<dbReference type="Proteomes" id="UP001237642">
    <property type="component" value="Unassembled WGS sequence"/>
</dbReference>
<name>A0AAD8IEL9_9APIA</name>
<evidence type="ECO:0008006" key="4">
    <source>
        <dbReference type="Google" id="ProtNLM"/>
    </source>
</evidence>
<reference evidence="2" key="1">
    <citation type="submission" date="2023-02" db="EMBL/GenBank/DDBJ databases">
        <title>Genome of toxic invasive species Heracleum sosnowskyi carries increased number of genes despite the absence of recent whole-genome duplications.</title>
        <authorList>
            <person name="Schelkunov M."/>
            <person name="Shtratnikova V."/>
            <person name="Makarenko M."/>
            <person name="Klepikova A."/>
            <person name="Omelchenko D."/>
            <person name="Novikova G."/>
            <person name="Obukhova E."/>
            <person name="Bogdanov V."/>
            <person name="Penin A."/>
            <person name="Logacheva M."/>
        </authorList>
    </citation>
    <scope>NUCLEOTIDE SEQUENCE</scope>
    <source>
        <strain evidence="2">Hsosn_3</strain>
        <tissue evidence="2">Leaf</tissue>
    </source>
</reference>
<comment type="caution">
    <text evidence="2">The sequence shown here is derived from an EMBL/GenBank/DDBJ whole genome shotgun (WGS) entry which is preliminary data.</text>
</comment>
<reference evidence="2" key="2">
    <citation type="submission" date="2023-05" db="EMBL/GenBank/DDBJ databases">
        <authorList>
            <person name="Schelkunov M.I."/>
        </authorList>
    </citation>
    <scope>NUCLEOTIDE SEQUENCE</scope>
    <source>
        <strain evidence="2">Hsosn_3</strain>
        <tissue evidence="2">Leaf</tissue>
    </source>
</reference>
<organism evidence="2 3">
    <name type="scientific">Heracleum sosnowskyi</name>
    <dbReference type="NCBI Taxonomy" id="360622"/>
    <lineage>
        <taxon>Eukaryota</taxon>
        <taxon>Viridiplantae</taxon>
        <taxon>Streptophyta</taxon>
        <taxon>Embryophyta</taxon>
        <taxon>Tracheophyta</taxon>
        <taxon>Spermatophyta</taxon>
        <taxon>Magnoliopsida</taxon>
        <taxon>eudicotyledons</taxon>
        <taxon>Gunneridae</taxon>
        <taxon>Pentapetalae</taxon>
        <taxon>asterids</taxon>
        <taxon>campanulids</taxon>
        <taxon>Apiales</taxon>
        <taxon>Apiaceae</taxon>
        <taxon>Apioideae</taxon>
        <taxon>apioid superclade</taxon>
        <taxon>Tordylieae</taxon>
        <taxon>Tordyliinae</taxon>
        <taxon>Heracleum</taxon>
    </lineage>
</organism>
<accession>A0AAD8IEL9</accession>
<evidence type="ECO:0000313" key="2">
    <source>
        <dbReference type="EMBL" id="KAK1383067.1"/>
    </source>
</evidence>
<protein>
    <recommendedName>
        <fullName evidence="4">Protein FAR1-RELATED SEQUENCE</fullName>
    </recommendedName>
</protein>
<dbReference type="PANTHER" id="PTHR47718:SF17">
    <property type="entry name" value="PROTEIN FAR1-RELATED SEQUENCE 5-LIKE"/>
    <property type="match status" value="1"/>
</dbReference>
<keyword evidence="3" id="KW-1185">Reference proteome</keyword>
<feature type="region of interest" description="Disordered" evidence="1">
    <location>
        <begin position="53"/>
        <end position="77"/>
    </location>
</feature>
<evidence type="ECO:0000313" key="3">
    <source>
        <dbReference type="Proteomes" id="UP001237642"/>
    </source>
</evidence>
<dbReference type="EMBL" id="JAUIZM010000005">
    <property type="protein sequence ID" value="KAK1383067.1"/>
    <property type="molecule type" value="Genomic_DNA"/>
</dbReference>
<sequence>MDSCSVNDNNTNTFTNVADDACCEMILEYEIEQLFGDGDEFWTSDSLAKPYVGQAGSADNSSSRDDDDIESKASRISDTMGPVKKKTNSFWCITAVLRNFAFNAASSNTGPVRAFNFLKSLTESYAAVGATAVDFKNWMRDIKVFIGKHDVDMILQKFKDKKETSDNTFFYEYETDSNGHLTRIFWADLEGQRSYDVFGDVVSFDSTYRTNK</sequence>